<dbReference type="InterPro" id="IPR006638">
    <property type="entry name" value="Elp3/MiaA/NifB-like_rSAM"/>
</dbReference>
<dbReference type="Gene3D" id="3.20.20.70">
    <property type="entry name" value="Aldolase class I"/>
    <property type="match status" value="1"/>
</dbReference>
<dbReference type="InterPro" id="IPR058240">
    <property type="entry name" value="rSAM_sf"/>
</dbReference>
<dbReference type="InterPro" id="IPR013785">
    <property type="entry name" value="Aldolase_TIM"/>
</dbReference>
<dbReference type="SUPFAM" id="SSF102114">
    <property type="entry name" value="Radical SAM enzymes"/>
    <property type="match status" value="1"/>
</dbReference>
<dbReference type="InterPro" id="IPR023867">
    <property type="entry name" value="Sulphatase_maturase_rSAM"/>
</dbReference>
<dbReference type="PROSITE" id="PS51918">
    <property type="entry name" value="RADICAL_SAM"/>
    <property type="match status" value="1"/>
</dbReference>
<dbReference type="RefSeq" id="WP_135105297.1">
    <property type="nucleotide sequence ID" value="NZ_JADGKW010000003.1"/>
</dbReference>
<reference evidence="8 9" key="1">
    <citation type="submission" date="2019-03" db="EMBL/GenBank/DDBJ databases">
        <title>Diversity of the mouse oral microbiome.</title>
        <authorList>
            <person name="Joseph S."/>
            <person name="Aduse-Opoku J."/>
            <person name="Curtis M."/>
            <person name="Wade W."/>
            <person name="Hashim A."/>
        </authorList>
    </citation>
    <scope>NUCLEOTIDE SEQUENCE [LARGE SCALE GENOMIC DNA]</scope>
    <source>
        <strain evidence="8 9">P11</strain>
    </source>
</reference>
<dbReference type="CDD" id="cd01335">
    <property type="entry name" value="Radical_SAM"/>
    <property type="match status" value="1"/>
</dbReference>
<dbReference type="PANTHER" id="PTHR43273:SF3">
    <property type="entry name" value="ANAEROBIC SULFATASE-MATURATING ENZYME HOMOLOG ASLB-RELATED"/>
    <property type="match status" value="1"/>
</dbReference>
<accession>A0A4Y9IKZ3</accession>
<dbReference type="SFLD" id="SFLDG01384">
    <property type="entry name" value="thioether_bond_formation_requi"/>
    <property type="match status" value="1"/>
</dbReference>
<evidence type="ECO:0000313" key="9">
    <source>
        <dbReference type="Proteomes" id="UP000298285"/>
    </source>
</evidence>
<evidence type="ECO:0000256" key="6">
    <source>
        <dbReference type="ARBA" id="ARBA00023601"/>
    </source>
</evidence>
<dbReference type="SFLD" id="SFLDS00029">
    <property type="entry name" value="Radical_SAM"/>
    <property type="match status" value="1"/>
</dbReference>
<gene>
    <name evidence="8" type="primary">hxsB</name>
    <name evidence="8" type="ORF">E4T88_09950</name>
</gene>
<sequence length="469" mass="53727">MYYLLPFRFDRIDNNEILVNEVGDYLITPVGTASRIVNREIETDENLYKDLISSYFISEIPIPYLIDSLAARLRTKKSFLDHFTSLHIFVLTLRCNQNCIYCQASSKECYGSLYDMSKDTMLKSIDLMFKSPSPSITMEFQGGEPSLMADLLLFAISTTQEKNILYRKEITYVLCTNSVNLTDEVLSICTTYQVLISTSLDGPEELHNHNRGKIDSYSRVIKGIEKARDVLGIDRVSALMTASEESVNHPNEIIDAYIDNGFHSIFLRALNPYGMASQYADWNEYYDRFILFYKKALDYIIELNKNGTYFIEEFTALVLRKILTPFSIGFVDLQSPAGIINSVIVYNYDGYVYASDESRMLTEHGDNTFRLGHVNDTYENILYGKKAQEIALIWANETIAGCSECAYQSYCGADPVRNHSTQGDMYGFRPTSSFCKKHKQIIQHIFSLLINREEEVLPIFKRWINNSVG</sequence>
<dbReference type="InterPro" id="IPR024023">
    <property type="entry name" value="rSAM_paired_HxsB"/>
</dbReference>
<comment type="similarity">
    <text evidence="6">Belongs to the radical SAM superfamily. Anaerobic sulfatase-maturating enzyme family.</text>
</comment>
<dbReference type="AlphaFoldDB" id="A0A4Y9IKZ3"/>
<feature type="domain" description="Radical SAM core" evidence="7">
    <location>
        <begin position="78"/>
        <end position="312"/>
    </location>
</feature>
<evidence type="ECO:0000256" key="1">
    <source>
        <dbReference type="ARBA" id="ARBA00001966"/>
    </source>
</evidence>
<dbReference type="PANTHER" id="PTHR43273">
    <property type="entry name" value="ANAEROBIC SULFATASE-MATURATING ENZYME HOMOLOG ASLB-RELATED"/>
    <property type="match status" value="1"/>
</dbReference>
<dbReference type="SFLD" id="SFLDG01067">
    <property type="entry name" value="SPASM/twitch_domain_containing"/>
    <property type="match status" value="1"/>
</dbReference>
<dbReference type="SFLD" id="SFLDG01386">
    <property type="entry name" value="main_SPASM_domain-containing"/>
    <property type="match status" value="1"/>
</dbReference>
<name>A0A4Y9IKZ3_9BACT</name>
<protein>
    <submittedName>
        <fullName evidence="8">His-Xaa-Ser system radical SAM maturase HxsB</fullName>
    </submittedName>
</protein>
<keyword evidence="3" id="KW-0479">Metal-binding</keyword>
<evidence type="ECO:0000313" key="8">
    <source>
        <dbReference type="EMBL" id="TFU89002.1"/>
    </source>
</evidence>
<dbReference type="Proteomes" id="UP000298285">
    <property type="component" value="Unassembled WGS sequence"/>
</dbReference>
<dbReference type="NCBIfam" id="TIGR03978">
    <property type="entry name" value="rSAM_paired_1"/>
    <property type="match status" value="1"/>
</dbReference>
<dbReference type="GO" id="GO:0051536">
    <property type="term" value="F:iron-sulfur cluster binding"/>
    <property type="evidence" value="ECO:0007669"/>
    <property type="project" value="UniProtKB-KW"/>
</dbReference>
<evidence type="ECO:0000256" key="5">
    <source>
        <dbReference type="ARBA" id="ARBA00023014"/>
    </source>
</evidence>
<dbReference type="EMBL" id="SPPK01000003">
    <property type="protein sequence ID" value="TFU89002.1"/>
    <property type="molecule type" value="Genomic_DNA"/>
</dbReference>
<keyword evidence="4" id="KW-0408">Iron</keyword>
<dbReference type="InterPro" id="IPR007197">
    <property type="entry name" value="rSAM"/>
</dbReference>
<evidence type="ECO:0000259" key="7">
    <source>
        <dbReference type="PROSITE" id="PS51918"/>
    </source>
</evidence>
<evidence type="ECO:0000256" key="2">
    <source>
        <dbReference type="ARBA" id="ARBA00022691"/>
    </source>
</evidence>
<organism evidence="8 9">
    <name type="scientific">Dysgonomonas mossii</name>
    <dbReference type="NCBI Taxonomy" id="163665"/>
    <lineage>
        <taxon>Bacteria</taxon>
        <taxon>Pseudomonadati</taxon>
        <taxon>Bacteroidota</taxon>
        <taxon>Bacteroidia</taxon>
        <taxon>Bacteroidales</taxon>
        <taxon>Dysgonomonadaceae</taxon>
        <taxon>Dysgonomonas</taxon>
    </lineage>
</organism>
<comment type="cofactor">
    <cofactor evidence="1">
        <name>[4Fe-4S] cluster</name>
        <dbReference type="ChEBI" id="CHEBI:49883"/>
    </cofactor>
</comment>
<keyword evidence="2" id="KW-0949">S-adenosyl-L-methionine</keyword>
<proteinExistence type="inferred from homology"/>
<evidence type="ECO:0000256" key="4">
    <source>
        <dbReference type="ARBA" id="ARBA00023004"/>
    </source>
</evidence>
<dbReference type="GO" id="GO:0046872">
    <property type="term" value="F:metal ion binding"/>
    <property type="evidence" value="ECO:0007669"/>
    <property type="project" value="UniProtKB-KW"/>
</dbReference>
<dbReference type="SMART" id="SM00729">
    <property type="entry name" value="Elp3"/>
    <property type="match status" value="1"/>
</dbReference>
<dbReference type="Pfam" id="PF04055">
    <property type="entry name" value="Radical_SAM"/>
    <property type="match status" value="1"/>
</dbReference>
<evidence type="ECO:0000256" key="3">
    <source>
        <dbReference type="ARBA" id="ARBA00022723"/>
    </source>
</evidence>
<dbReference type="OrthoDB" id="9808591at2"/>
<dbReference type="GO" id="GO:0016491">
    <property type="term" value="F:oxidoreductase activity"/>
    <property type="evidence" value="ECO:0007669"/>
    <property type="project" value="InterPro"/>
</dbReference>
<keyword evidence="5" id="KW-0411">Iron-sulfur</keyword>
<comment type="caution">
    <text evidence="8">The sequence shown here is derived from an EMBL/GenBank/DDBJ whole genome shotgun (WGS) entry which is preliminary data.</text>
</comment>